<evidence type="ECO:0000313" key="7">
    <source>
        <dbReference type="Proteomes" id="UP001204851"/>
    </source>
</evidence>
<dbReference type="EMBL" id="JAMXMC010000012">
    <property type="protein sequence ID" value="MCO5978771.1"/>
    <property type="molecule type" value="Genomic_DNA"/>
</dbReference>
<dbReference type="SUPFAM" id="SSF53850">
    <property type="entry name" value="Periplasmic binding protein-like II"/>
    <property type="match status" value="1"/>
</dbReference>
<dbReference type="PROSITE" id="PS50931">
    <property type="entry name" value="HTH_LYSR"/>
    <property type="match status" value="1"/>
</dbReference>
<proteinExistence type="inferred from homology"/>
<evidence type="ECO:0000256" key="1">
    <source>
        <dbReference type="ARBA" id="ARBA00009437"/>
    </source>
</evidence>
<accession>A0ABT1BRA4</accession>
<dbReference type="RefSeq" id="WP_252771640.1">
    <property type="nucleotide sequence ID" value="NZ_JAMXMC010000012.1"/>
</dbReference>
<dbReference type="InterPro" id="IPR005119">
    <property type="entry name" value="LysR_subst-bd"/>
</dbReference>
<dbReference type="Proteomes" id="UP001204851">
    <property type="component" value="Unassembled WGS sequence"/>
</dbReference>
<protein>
    <submittedName>
        <fullName evidence="6">LysR family transcriptional regulator</fullName>
    </submittedName>
</protein>
<evidence type="ECO:0000256" key="2">
    <source>
        <dbReference type="ARBA" id="ARBA00023015"/>
    </source>
</evidence>
<keyword evidence="7" id="KW-1185">Reference proteome</keyword>
<reference evidence="6 7" key="1">
    <citation type="submission" date="2022-06" db="EMBL/GenBank/DDBJ databases">
        <title>Ideonella sp. NS12-5 Genome sequencing and assembly.</title>
        <authorList>
            <person name="Jung Y."/>
        </authorList>
    </citation>
    <scope>NUCLEOTIDE SEQUENCE [LARGE SCALE GENOMIC DNA]</scope>
    <source>
        <strain evidence="6 7">NS12-5</strain>
    </source>
</reference>
<gene>
    <name evidence="6" type="ORF">M0L44_18900</name>
</gene>
<evidence type="ECO:0000313" key="6">
    <source>
        <dbReference type="EMBL" id="MCO5978771.1"/>
    </source>
</evidence>
<dbReference type="InterPro" id="IPR050950">
    <property type="entry name" value="HTH-type_LysR_regulators"/>
</dbReference>
<dbReference type="Pfam" id="PF03466">
    <property type="entry name" value="LysR_substrate"/>
    <property type="match status" value="1"/>
</dbReference>
<sequence length="299" mass="32580">MLPDLSALDLFLKAVRLGSLSRAAQASHVSLSTASRRLAYLEQQLGTPLLARQHDGVAPTPAGEALARHARVVMASVETLLDELSDFAGGTVGRVRIHANTSAMSQDLPDRLAQWHAARPGIRLEVHEARSHDIVDAVRAGLADVGVVTCAPEADLHFEPWGPDPLCAIVPARHPLRARRIAFGELLENDIVALDNAAVTTRMMKQTAESLGRFLRLRVQVQSFEAVCRLVAAGQGIGVLPKASVETFRQSMKLRLIDLTDDWAHREMYLCTAPGHLPAAVTRFVDFLRQRGLPKRPSA</sequence>
<dbReference type="Gene3D" id="1.10.10.10">
    <property type="entry name" value="Winged helix-like DNA-binding domain superfamily/Winged helix DNA-binding domain"/>
    <property type="match status" value="1"/>
</dbReference>
<name>A0ABT1BRA4_9BURK</name>
<dbReference type="InterPro" id="IPR036390">
    <property type="entry name" value="WH_DNA-bd_sf"/>
</dbReference>
<dbReference type="Pfam" id="PF00126">
    <property type="entry name" value="HTH_1"/>
    <property type="match status" value="1"/>
</dbReference>
<keyword evidence="4" id="KW-0804">Transcription</keyword>
<dbReference type="InterPro" id="IPR036388">
    <property type="entry name" value="WH-like_DNA-bd_sf"/>
</dbReference>
<evidence type="ECO:0000256" key="3">
    <source>
        <dbReference type="ARBA" id="ARBA00023125"/>
    </source>
</evidence>
<keyword evidence="2" id="KW-0805">Transcription regulation</keyword>
<keyword evidence="3" id="KW-0238">DNA-binding</keyword>
<dbReference type="PANTHER" id="PTHR30419:SF2">
    <property type="entry name" value="LYSR FAMILY TRANSCRIPTIONAL REGULATOR"/>
    <property type="match status" value="1"/>
</dbReference>
<dbReference type="Gene3D" id="3.40.190.290">
    <property type="match status" value="1"/>
</dbReference>
<dbReference type="PANTHER" id="PTHR30419">
    <property type="entry name" value="HTH-TYPE TRANSCRIPTIONAL REGULATOR YBHD"/>
    <property type="match status" value="1"/>
</dbReference>
<organism evidence="6 7">
    <name type="scientific">Ideonella oryzae</name>
    <dbReference type="NCBI Taxonomy" id="2937441"/>
    <lineage>
        <taxon>Bacteria</taxon>
        <taxon>Pseudomonadati</taxon>
        <taxon>Pseudomonadota</taxon>
        <taxon>Betaproteobacteria</taxon>
        <taxon>Burkholderiales</taxon>
        <taxon>Sphaerotilaceae</taxon>
        <taxon>Ideonella</taxon>
    </lineage>
</organism>
<comment type="similarity">
    <text evidence="1">Belongs to the LysR transcriptional regulatory family.</text>
</comment>
<evidence type="ECO:0000259" key="5">
    <source>
        <dbReference type="PROSITE" id="PS50931"/>
    </source>
</evidence>
<evidence type="ECO:0000256" key="4">
    <source>
        <dbReference type="ARBA" id="ARBA00023163"/>
    </source>
</evidence>
<feature type="domain" description="HTH lysR-type" evidence="5">
    <location>
        <begin position="3"/>
        <end position="60"/>
    </location>
</feature>
<dbReference type="SUPFAM" id="SSF46785">
    <property type="entry name" value="Winged helix' DNA-binding domain"/>
    <property type="match status" value="1"/>
</dbReference>
<dbReference type="InterPro" id="IPR000847">
    <property type="entry name" value="LysR_HTH_N"/>
</dbReference>
<comment type="caution">
    <text evidence="6">The sequence shown here is derived from an EMBL/GenBank/DDBJ whole genome shotgun (WGS) entry which is preliminary data.</text>
</comment>